<dbReference type="AlphaFoldDB" id="A0A448WSK4"/>
<protein>
    <submittedName>
        <fullName evidence="1">Uncharacterized protein</fullName>
    </submittedName>
</protein>
<dbReference type="EMBL" id="CAAALY010040512">
    <property type="protein sequence ID" value="VEL19180.1"/>
    <property type="molecule type" value="Genomic_DNA"/>
</dbReference>
<reference evidence="1" key="1">
    <citation type="submission" date="2018-11" db="EMBL/GenBank/DDBJ databases">
        <authorList>
            <consortium name="Pathogen Informatics"/>
        </authorList>
    </citation>
    <scope>NUCLEOTIDE SEQUENCE</scope>
</reference>
<evidence type="ECO:0000313" key="2">
    <source>
        <dbReference type="Proteomes" id="UP000784294"/>
    </source>
</evidence>
<organism evidence="1 2">
    <name type="scientific">Protopolystoma xenopodis</name>
    <dbReference type="NCBI Taxonomy" id="117903"/>
    <lineage>
        <taxon>Eukaryota</taxon>
        <taxon>Metazoa</taxon>
        <taxon>Spiralia</taxon>
        <taxon>Lophotrochozoa</taxon>
        <taxon>Platyhelminthes</taxon>
        <taxon>Monogenea</taxon>
        <taxon>Polyopisthocotylea</taxon>
        <taxon>Polystomatidea</taxon>
        <taxon>Polystomatidae</taxon>
        <taxon>Protopolystoma</taxon>
    </lineage>
</organism>
<comment type="caution">
    <text evidence="1">The sequence shown here is derived from an EMBL/GenBank/DDBJ whole genome shotgun (WGS) entry which is preliminary data.</text>
</comment>
<keyword evidence="2" id="KW-1185">Reference proteome</keyword>
<dbReference type="Proteomes" id="UP000784294">
    <property type="component" value="Unassembled WGS sequence"/>
</dbReference>
<evidence type="ECO:0000313" key="1">
    <source>
        <dbReference type="EMBL" id="VEL19180.1"/>
    </source>
</evidence>
<accession>A0A448WSK4</accession>
<gene>
    <name evidence="1" type="ORF">PXEA_LOCUS12620</name>
</gene>
<sequence>MNVFLLNRMDLGNQLVLPNSADHDIVTSSCVGDLNCDGITELVLGTFDQSLLIYRLVINFFVMVLPLTS</sequence>
<name>A0A448WSK4_9PLAT</name>
<dbReference type="OrthoDB" id="10267127at2759"/>
<proteinExistence type="predicted"/>